<evidence type="ECO:0000313" key="2">
    <source>
        <dbReference type="Proteomes" id="UP001251524"/>
    </source>
</evidence>
<dbReference type="EMBL" id="JAVDVY010000002">
    <property type="protein sequence ID" value="MDR7135506.1"/>
    <property type="molecule type" value="Genomic_DNA"/>
</dbReference>
<dbReference type="RefSeq" id="WP_310063215.1">
    <property type="nucleotide sequence ID" value="NZ_JAVDVY010000002.1"/>
</dbReference>
<sequence length="69" mass="7803">MRNTSNLREAMLLEAVLEIARDECLHGEWDEIEPLLAEAWEELRGDDTVPWAGVADRVRASCGTKGRLH</sequence>
<comment type="caution">
    <text evidence="1">The sequence shown here is derived from an EMBL/GenBank/DDBJ whole genome shotgun (WGS) entry which is preliminary data.</text>
</comment>
<proteinExistence type="predicted"/>
<dbReference type="Proteomes" id="UP001251524">
    <property type="component" value="Unassembled WGS sequence"/>
</dbReference>
<accession>A0ABU1WCZ4</accession>
<reference evidence="1 2" key="1">
    <citation type="submission" date="2023-07" db="EMBL/GenBank/DDBJ databases">
        <title>Sorghum-associated microbial communities from plants grown in Nebraska, USA.</title>
        <authorList>
            <person name="Schachtman D."/>
        </authorList>
    </citation>
    <scope>NUCLEOTIDE SEQUENCE [LARGE SCALE GENOMIC DNA]</scope>
    <source>
        <strain evidence="1 2">BE198</strain>
    </source>
</reference>
<organism evidence="1 2">
    <name type="scientific">Lysobacter niastensis</name>
    <dbReference type="NCBI Taxonomy" id="380629"/>
    <lineage>
        <taxon>Bacteria</taxon>
        <taxon>Pseudomonadati</taxon>
        <taxon>Pseudomonadota</taxon>
        <taxon>Gammaproteobacteria</taxon>
        <taxon>Lysobacterales</taxon>
        <taxon>Lysobacteraceae</taxon>
        <taxon>Lysobacter</taxon>
    </lineage>
</organism>
<gene>
    <name evidence="1" type="ORF">J2X06_002715</name>
</gene>
<evidence type="ECO:0000313" key="1">
    <source>
        <dbReference type="EMBL" id="MDR7135506.1"/>
    </source>
</evidence>
<name>A0ABU1WCZ4_9GAMM</name>
<protein>
    <recommendedName>
        <fullName evidence="3">Addiction module protein</fullName>
    </recommendedName>
</protein>
<keyword evidence="2" id="KW-1185">Reference proteome</keyword>
<evidence type="ECO:0008006" key="3">
    <source>
        <dbReference type="Google" id="ProtNLM"/>
    </source>
</evidence>